<dbReference type="Proteomes" id="UP000583929">
    <property type="component" value="Unassembled WGS sequence"/>
</dbReference>
<dbReference type="InterPro" id="IPR036770">
    <property type="entry name" value="Ankyrin_rpt-contain_sf"/>
</dbReference>
<dbReference type="AlphaFoldDB" id="A0A7J6GC80"/>
<evidence type="ECO:0000313" key="3">
    <source>
        <dbReference type="EMBL" id="KAF4361853.1"/>
    </source>
</evidence>
<dbReference type="Proteomes" id="UP000525078">
    <property type="component" value="Unassembled WGS sequence"/>
</dbReference>
<organism evidence="4 6">
    <name type="scientific">Cannabis sativa</name>
    <name type="common">Hemp</name>
    <name type="synonym">Marijuana</name>
    <dbReference type="NCBI Taxonomy" id="3483"/>
    <lineage>
        <taxon>Eukaryota</taxon>
        <taxon>Viridiplantae</taxon>
        <taxon>Streptophyta</taxon>
        <taxon>Embryophyta</taxon>
        <taxon>Tracheophyta</taxon>
        <taxon>Spermatophyta</taxon>
        <taxon>Magnoliopsida</taxon>
        <taxon>eudicotyledons</taxon>
        <taxon>Gunneridae</taxon>
        <taxon>Pentapetalae</taxon>
        <taxon>rosids</taxon>
        <taxon>fabids</taxon>
        <taxon>Rosales</taxon>
        <taxon>Cannabaceae</taxon>
        <taxon>Cannabis</taxon>
    </lineage>
</organism>
<gene>
    <name evidence="3" type="ORF">F8388_003174</name>
    <name evidence="4" type="ORF">G4B88_027625</name>
</gene>
<feature type="transmembrane region" description="Helical" evidence="1">
    <location>
        <begin position="574"/>
        <end position="595"/>
    </location>
</feature>
<evidence type="ECO:0000313" key="5">
    <source>
        <dbReference type="Proteomes" id="UP000525078"/>
    </source>
</evidence>
<protein>
    <recommendedName>
        <fullName evidence="2">PGG domain-containing protein</fullName>
    </recommendedName>
</protein>
<sequence length="622" mass="70331">MEEMESTTTILHIQPTNGEETERIVQINTATAINGHDTIIHFPDNESVEPQNPSSNPIEDHDKEERKKLFSDGVNLYKAALRGDWESAEGILKQNPSLLTTSITRGGQTVLHLAAGTKHVHFMEKLLAKITDNKDLEILDRNKNTAFCFAVWGEKAIADLMYKKNENLATIVGAEGMTPLFMAALFGRSEMAWFLYTRKGCLDKDNKIHIFFACINTRLYDIALEILKLDSWLATERDINKRTALHLLAQTPSAFDNKSPEGWSKLIKSACFKFGFRRNTKQSTTLELVNCLWNSVLDLGEESAMQLIKHPSQLLFDATKLGSFEFLAALLNSYPELINETDDQNRTMIHYAVMYRHANIYNLVGEFGSIKTLFSTFIDKQGNNVLHLAAKLPPPERLNTVSGAALQMQQELLWFEEVKENVQPLFLKEKNNKNCEPQELFTKEHKRLLRCGELWMKSTANSCMLVATLIATVVFAAAFTLPGGNNDKNGTPNEIQAKAFLIFVLSDAFALLNSVIAITMFLSILVSRYAEHDFLKRLPLKLMTGLTSLFLSLITMILAFSFSFVVVYHERHGLKWVPLLISMLAIVPISLFALLKFPLLLDTFRSTYCSSKVFQPNRLVLY</sequence>
<dbReference type="EMBL" id="JAATIQ010000119">
    <property type="protein sequence ID" value="KAF4380534.1"/>
    <property type="molecule type" value="Genomic_DNA"/>
</dbReference>
<dbReference type="SUPFAM" id="SSF48403">
    <property type="entry name" value="Ankyrin repeat"/>
    <property type="match status" value="1"/>
</dbReference>
<evidence type="ECO:0000313" key="4">
    <source>
        <dbReference type="EMBL" id="KAF4380534.1"/>
    </source>
</evidence>
<evidence type="ECO:0000313" key="6">
    <source>
        <dbReference type="Proteomes" id="UP000583929"/>
    </source>
</evidence>
<dbReference type="PANTHER" id="PTHR24177">
    <property type="entry name" value="CASKIN"/>
    <property type="match status" value="1"/>
</dbReference>
<dbReference type="InterPro" id="IPR002110">
    <property type="entry name" value="Ankyrin_rpt"/>
</dbReference>
<keyword evidence="1" id="KW-1133">Transmembrane helix</keyword>
<dbReference type="PANTHER" id="PTHR24177:SF356">
    <property type="entry name" value="ANKYRIN REPEAT PLANT-LIKE PROTEIN"/>
    <property type="match status" value="1"/>
</dbReference>
<comment type="caution">
    <text evidence="4">The sequence shown here is derived from an EMBL/GenBank/DDBJ whole genome shotgun (WGS) entry which is preliminary data.</text>
</comment>
<feature type="transmembrane region" description="Helical" evidence="1">
    <location>
        <begin position="499"/>
        <end position="525"/>
    </location>
</feature>
<dbReference type="EMBL" id="JAATIP010000188">
    <property type="protein sequence ID" value="KAF4361853.1"/>
    <property type="molecule type" value="Genomic_DNA"/>
</dbReference>
<evidence type="ECO:0000256" key="1">
    <source>
        <dbReference type="SAM" id="Phobius"/>
    </source>
</evidence>
<dbReference type="Pfam" id="PF13962">
    <property type="entry name" value="PGG"/>
    <property type="match status" value="1"/>
</dbReference>
<dbReference type="Gene3D" id="1.25.40.20">
    <property type="entry name" value="Ankyrin repeat-containing domain"/>
    <property type="match status" value="2"/>
</dbReference>
<name>A0A7J6GC80_CANSA</name>
<reference evidence="5 6" key="1">
    <citation type="journal article" date="2020" name="bioRxiv">
        <title>Sequence and annotation of 42 cannabis genomes reveals extensive copy number variation in cannabinoid synthesis and pathogen resistance genes.</title>
        <authorList>
            <person name="Mckernan K.J."/>
            <person name="Helbert Y."/>
            <person name="Kane L.T."/>
            <person name="Ebling H."/>
            <person name="Zhang L."/>
            <person name="Liu B."/>
            <person name="Eaton Z."/>
            <person name="Mclaughlin S."/>
            <person name="Kingan S."/>
            <person name="Baybayan P."/>
            <person name="Concepcion G."/>
            <person name="Jordan M."/>
            <person name="Riva A."/>
            <person name="Barbazuk W."/>
            <person name="Harkins T."/>
        </authorList>
    </citation>
    <scope>NUCLEOTIDE SEQUENCE [LARGE SCALE GENOMIC DNA]</scope>
    <source>
        <strain evidence="5 6">cv. Jamaican Lion 4</strain>
        <strain evidence="4">Father</strain>
        <strain evidence="3">Mother</strain>
        <tissue evidence="4">Leaf</tissue>
    </source>
</reference>
<feature type="domain" description="PGG" evidence="2">
    <location>
        <begin position="455"/>
        <end position="566"/>
    </location>
</feature>
<dbReference type="GO" id="GO:0016020">
    <property type="term" value="C:membrane"/>
    <property type="evidence" value="ECO:0007669"/>
    <property type="project" value="TreeGrafter"/>
</dbReference>
<feature type="transmembrane region" description="Helical" evidence="1">
    <location>
        <begin position="546"/>
        <end position="568"/>
    </location>
</feature>
<keyword evidence="6" id="KW-1185">Reference proteome</keyword>
<keyword evidence="1" id="KW-0812">Transmembrane</keyword>
<feature type="transmembrane region" description="Helical" evidence="1">
    <location>
        <begin position="459"/>
        <end position="479"/>
    </location>
</feature>
<accession>A0A7J6GC80</accession>
<dbReference type="SMART" id="SM00248">
    <property type="entry name" value="ANK"/>
    <property type="match status" value="3"/>
</dbReference>
<proteinExistence type="predicted"/>
<keyword evidence="1" id="KW-0472">Membrane</keyword>
<dbReference type="InterPro" id="IPR026961">
    <property type="entry name" value="PGG_dom"/>
</dbReference>
<evidence type="ECO:0000259" key="2">
    <source>
        <dbReference type="Pfam" id="PF13962"/>
    </source>
</evidence>